<dbReference type="Gene3D" id="3.50.40.10">
    <property type="entry name" value="Phenylalanyl-trna Synthetase, Chain B, domain 3"/>
    <property type="match status" value="1"/>
</dbReference>
<feature type="domain" description="TRNA-binding" evidence="19">
    <location>
        <begin position="39"/>
        <end position="153"/>
    </location>
</feature>
<dbReference type="SUPFAM" id="SSF46955">
    <property type="entry name" value="Putative DNA-binding domain"/>
    <property type="match status" value="1"/>
</dbReference>
<dbReference type="InterPro" id="IPR004532">
    <property type="entry name" value="Phe-tRNA-ligase_IIc_bsu_bact"/>
</dbReference>
<evidence type="ECO:0000256" key="12">
    <source>
        <dbReference type="ARBA" id="ARBA00022840"/>
    </source>
</evidence>
<dbReference type="EC" id="6.1.1.20" evidence="5"/>
<dbReference type="AlphaFoldDB" id="A0A485LZ19"/>
<reference evidence="22" key="1">
    <citation type="submission" date="2019-03" db="EMBL/GenBank/DDBJ databases">
        <authorList>
            <person name="Hao L."/>
        </authorList>
    </citation>
    <scope>NUCLEOTIDE SEQUENCE</scope>
</reference>
<dbReference type="PROSITE" id="PS51447">
    <property type="entry name" value="FDX_ACB"/>
    <property type="match status" value="1"/>
</dbReference>
<dbReference type="Gene3D" id="2.40.50.140">
    <property type="entry name" value="Nucleic acid-binding proteins"/>
    <property type="match status" value="1"/>
</dbReference>
<evidence type="ECO:0000256" key="9">
    <source>
        <dbReference type="ARBA" id="ARBA00022598"/>
    </source>
</evidence>
<evidence type="ECO:0000256" key="8">
    <source>
        <dbReference type="ARBA" id="ARBA00022555"/>
    </source>
</evidence>
<dbReference type="InterPro" id="IPR009061">
    <property type="entry name" value="DNA-bd_dom_put_sf"/>
</dbReference>
<dbReference type="InterPro" id="IPR005146">
    <property type="entry name" value="B3/B4_tRNA-bd"/>
</dbReference>
<keyword evidence="16 22" id="KW-0030">Aminoacyl-tRNA synthetase</keyword>
<dbReference type="Pfam" id="PF03483">
    <property type="entry name" value="B3_4"/>
    <property type="match status" value="1"/>
</dbReference>
<accession>A0A485LZ19</accession>
<dbReference type="HAMAP" id="MF_00283">
    <property type="entry name" value="Phe_tRNA_synth_beta1"/>
    <property type="match status" value="1"/>
</dbReference>
<dbReference type="GO" id="GO:0005524">
    <property type="term" value="F:ATP binding"/>
    <property type="evidence" value="ECO:0007669"/>
    <property type="project" value="UniProtKB-KW"/>
</dbReference>
<feature type="domain" description="FDX-ACB" evidence="20">
    <location>
        <begin position="712"/>
        <end position="805"/>
    </location>
</feature>
<comment type="cofactor">
    <cofactor evidence="1">
        <name>Mg(2+)</name>
        <dbReference type="ChEBI" id="CHEBI:18420"/>
    </cofactor>
</comment>
<dbReference type="Pfam" id="PF03147">
    <property type="entry name" value="FDX-ACB"/>
    <property type="match status" value="1"/>
</dbReference>
<keyword evidence="9 22" id="KW-0436">Ligase</keyword>
<dbReference type="SMART" id="SM00873">
    <property type="entry name" value="B3_4"/>
    <property type="match status" value="1"/>
</dbReference>
<dbReference type="Pfam" id="PF17759">
    <property type="entry name" value="tRNA_synthFbeta"/>
    <property type="match status" value="1"/>
</dbReference>
<dbReference type="SMART" id="SM00874">
    <property type="entry name" value="B5"/>
    <property type="match status" value="1"/>
</dbReference>
<evidence type="ECO:0000313" key="22">
    <source>
        <dbReference type="EMBL" id="VFU13731.1"/>
    </source>
</evidence>
<dbReference type="FunFam" id="3.50.40.10:FF:000001">
    <property type="entry name" value="Phenylalanine--tRNA ligase beta subunit"/>
    <property type="match status" value="1"/>
</dbReference>
<evidence type="ECO:0000256" key="11">
    <source>
        <dbReference type="ARBA" id="ARBA00022741"/>
    </source>
</evidence>
<keyword evidence="14" id="KW-0694">RNA-binding</keyword>
<dbReference type="InterPro" id="IPR045864">
    <property type="entry name" value="aa-tRNA-synth_II/BPL/LPL"/>
</dbReference>
<dbReference type="InterPro" id="IPR033714">
    <property type="entry name" value="tRNA_bind_bactPheRS"/>
</dbReference>
<dbReference type="GO" id="GO:0004826">
    <property type="term" value="F:phenylalanine-tRNA ligase activity"/>
    <property type="evidence" value="ECO:0007669"/>
    <property type="project" value="UniProtKB-EC"/>
</dbReference>
<dbReference type="SUPFAM" id="SSF50249">
    <property type="entry name" value="Nucleic acid-binding proteins"/>
    <property type="match status" value="1"/>
</dbReference>
<dbReference type="Gene3D" id="3.30.56.10">
    <property type="match status" value="2"/>
</dbReference>
<keyword evidence="13" id="KW-0460">Magnesium</keyword>
<dbReference type="InterPro" id="IPR005121">
    <property type="entry name" value="Fdx_antiC-bd"/>
</dbReference>
<evidence type="ECO:0000259" key="20">
    <source>
        <dbReference type="PROSITE" id="PS51447"/>
    </source>
</evidence>
<evidence type="ECO:0000256" key="5">
    <source>
        <dbReference type="ARBA" id="ARBA00012814"/>
    </source>
</evidence>
<dbReference type="Gene3D" id="3.30.70.380">
    <property type="entry name" value="Ferrodoxin-fold anticodon-binding domain"/>
    <property type="match status" value="1"/>
</dbReference>
<name>A0A485LZ19_9ZZZZ</name>
<dbReference type="GO" id="GO:0000049">
    <property type="term" value="F:tRNA binding"/>
    <property type="evidence" value="ECO:0007669"/>
    <property type="project" value="UniProtKB-KW"/>
</dbReference>
<dbReference type="Gene3D" id="3.30.930.10">
    <property type="entry name" value="Bira Bifunctional Protein, Domain 2"/>
    <property type="match status" value="1"/>
</dbReference>
<proteinExistence type="inferred from homology"/>
<keyword evidence="15" id="KW-0648">Protein biosynthesis</keyword>
<keyword evidence="7" id="KW-0963">Cytoplasm</keyword>
<dbReference type="PROSITE" id="PS51483">
    <property type="entry name" value="B5"/>
    <property type="match status" value="1"/>
</dbReference>
<dbReference type="FunFam" id="2.40.50.140:FF:000045">
    <property type="entry name" value="Phenylalanine--tRNA ligase beta subunit"/>
    <property type="match status" value="1"/>
</dbReference>
<dbReference type="PROSITE" id="PS50886">
    <property type="entry name" value="TRBD"/>
    <property type="match status" value="1"/>
</dbReference>
<dbReference type="FunFam" id="3.30.70.380:FF:000001">
    <property type="entry name" value="Phenylalanine--tRNA ligase beta subunit"/>
    <property type="match status" value="1"/>
</dbReference>
<keyword evidence="12" id="KW-0067">ATP-binding</keyword>
<keyword evidence="11" id="KW-0547">Nucleotide-binding</keyword>
<dbReference type="InterPro" id="IPR005147">
    <property type="entry name" value="tRNA_synthase_B5-dom"/>
</dbReference>
<dbReference type="EMBL" id="CAADRN010000145">
    <property type="protein sequence ID" value="VFU13731.1"/>
    <property type="molecule type" value="Genomic_DNA"/>
</dbReference>
<evidence type="ECO:0000259" key="21">
    <source>
        <dbReference type="PROSITE" id="PS51483"/>
    </source>
</evidence>
<dbReference type="SUPFAM" id="SSF54991">
    <property type="entry name" value="Anticodon-binding domain of PheRS"/>
    <property type="match status" value="1"/>
</dbReference>
<dbReference type="SMART" id="SM00896">
    <property type="entry name" value="FDX-ACB"/>
    <property type="match status" value="1"/>
</dbReference>
<feature type="domain" description="B5" evidence="21">
    <location>
        <begin position="407"/>
        <end position="482"/>
    </location>
</feature>
<dbReference type="InterPro" id="IPR041616">
    <property type="entry name" value="PheRS_beta_core"/>
</dbReference>
<comment type="subunit">
    <text evidence="4">Tetramer of two alpha and two beta subunits.</text>
</comment>
<dbReference type="GO" id="GO:0009328">
    <property type="term" value="C:phenylalanine-tRNA ligase complex"/>
    <property type="evidence" value="ECO:0007669"/>
    <property type="project" value="TreeGrafter"/>
</dbReference>
<evidence type="ECO:0000256" key="14">
    <source>
        <dbReference type="ARBA" id="ARBA00022884"/>
    </source>
</evidence>
<evidence type="ECO:0000259" key="19">
    <source>
        <dbReference type="PROSITE" id="PS50886"/>
    </source>
</evidence>
<dbReference type="InterPro" id="IPR020825">
    <property type="entry name" value="Phe-tRNA_synthase-like_B3/B4"/>
</dbReference>
<dbReference type="InterPro" id="IPR002547">
    <property type="entry name" value="tRNA-bd_dom"/>
</dbReference>
<gene>
    <name evidence="22" type="primary">pheT</name>
    <name evidence="22" type="ORF">SCFA_2290001</name>
</gene>
<dbReference type="SUPFAM" id="SSF55681">
    <property type="entry name" value="Class II aaRS and biotin synthetases"/>
    <property type="match status" value="1"/>
</dbReference>
<evidence type="ECO:0000256" key="6">
    <source>
        <dbReference type="ARBA" id="ARBA00017032"/>
    </source>
</evidence>
<dbReference type="CDD" id="cd02796">
    <property type="entry name" value="tRNA_bind_bactPheRS"/>
    <property type="match status" value="1"/>
</dbReference>
<organism evidence="22">
    <name type="scientific">anaerobic digester metagenome</name>
    <dbReference type="NCBI Taxonomy" id="1263854"/>
    <lineage>
        <taxon>unclassified sequences</taxon>
        <taxon>metagenomes</taxon>
        <taxon>ecological metagenomes</taxon>
    </lineage>
</organism>
<keyword evidence="10" id="KW-0479">Metal-binding</keyword>
<dbReference type="FunFam" id="3.30.56.10:FF:000002">
    <property type="entry name" value="Phenylalanine--tRNA ligase beta subunit"/>
    <property type="match status" value="1"/>
</dbReference>
<dbReference type="GO" id="GO:0006432">
    <property type="term" value="P:phenylalanyl-tRNA aminoacylation"/>
    <property type="evidence" value="ECO:0007669"/>
    <property type="project" value="InterPro"/>
</dbReference>
<comment type="subcellular location">
    <subcellularLocation>
        <location evidence="2">Cytoplasm</location>
    </subcellularLocation>
</comment>
<evidence type="ECO:0000256" key="17">
    <source>
        <dbReference type="ARBA" id="ARBA00033189"/>
    </source>
</evidence>
<evidence type="ECO:0000256" key="7">
    <source>
        <dbReference type="ARBA" id="ARBA00022490"/>
    </source>
</evidence>
<protein>
    <recommendedName>
        <fullName evidence="6">Phenylalanine--tRNA ligase beta subunit</fullName>
        <ecNumber evidence="5">6.1.1.20</ecNumber>
    </recommendedName>
    <alternativeName>
        <fullName evidence="17">Phenylalanyl-tRNA synthetase beta subunit</fullName>
    </alternativeName>
</protein>
<dbReference type="SUPFAM" id="SSF56037">
    <property type="entry name" value="PheT/TilS domain"/>
    <property type="match status" value="1"/>
</dbReference>
<evidence type="ECO:0000256" key="16">
    <source>
        <dbReference type="ARBA" id="ARBA00023146"/>
    </source>
</evidence>
<dbReference type="CDD" id="cd00769">
    <property type="entry name" value="PheRS_beta_core"/>
    <property type="match status" value="1"/>
</dbReference>
<dbReference type="InterPro" id="IPR045060">
    <property type="entry name" value="Phe-tRNA-ligase_IIc_bsu"/>
</dbReference>
<dbReference type="Pfam" id="PF01588">
    <property type="entry name" value="tRNA_bind"/>
    <property type="match status" value="1"/>
</dbReference>
<dbReference type="InterPro" id="IPR012340">
    <property type="entry name" value="NA-bd_OB-fold"/>
</dbReference>
<dbReference type="InterPro" id="IPR036690">
    <property type="entry name" value="Fdx_antiC-bd_sf"/>
</dbReference>
<dbReference type="GO" id="GO:0000287">
    <property type="term" value="F:magnesium ion binding"/>
    <property type="evidence" value="ECO:0007669"/>
    <property type="project" value="InterPro"/>
</dbReference>
<evidence type="ECO:0000256" key="3">
    <source>
        <dbReference type="ARBA" id="ARBA00008653"/>
    </source>
</evidence>
<evidence type="ECO:0000256" key="18">
    <source>
        <dbReference type="ARBA" id="ARBA00049255"/>
    </source>
</evidence>
<dbReference type="NCBIfam" id="TIGR00472">
    <property type="entry name" value="pheT_bact"/>
    <property type="match status" value="1"/>
</dbReference>
<keyword evidence="8" id="KW-0820">tRNA-binding</keyword>
<evidence type="ECO:0000256" key="15">
    <source>
        <dbReference type="ARBA" id="ARBA00022917"/>
    </source>
</evidence>
<evidence type="ECO:0000256" key="1">
    <source>
        <dbReference type="ARBA" id="ARBA00001946"/>
    </source>
</evidence>
<comment type="catalytic activity">
    <reaction evidence="18">
        <text>tRNA(Phe) + L-phenylalanine + ATP = L-phenylalanyl-tRNA(Phe) + AMP + diphosphate + H(+)</text>
        <dbReference type="Rhea" id="RHEA:19413"/>
        <dbReference type="Rhea" id="RHEA-COMP:9668"/>
        <dbReference type="Rhea" id="RHEA-COMP:9699"/>
        <dbReference type="ChEBI" id="CHEBI:15378"/>
        <dbReference type="ChEBI" id="CHEBI:30616"/>
        <dbReference type="ChEBI" id="CHEBI:33019"/>
        <dbReference type="ChEBI" id="CHEBI:58095"/>
        <dbReference type="ChEBI" id="CHEBI:78442"/>
        <dbReference type="ChEBI" id="CHEBI:78531"/>
        <dbReference type="ChEBI" id="CHEBI:456215"/>
        <dbReference type="EC" id="6.1.1.20"/>
    </reaction>
</comment>
<dbReference type="PANTHER" id="PTHR10947">
    <property type="entry name" value="PHENYLALANYL-TRNA SYNTHETASE BETA CHAIN AND LEUCINE-RICH REPEAT-CONTAINING PROTEIN 47"/>
    <property type="match status" value="1"/>
</dbReference>
<evidence type="ECO:0000256" key="4">
    <source>
        <dbReference type="ARBA" id="ARBA00011209"/>
    </source>
</evidence>
<dbReference type="PANTHER" id="PTHR10947:SF0">
    <property type="entry name" value="PHENYLALANINE--TRNA LIGASE BETA SUBUNIT"/>
    <property type="match status" value="1"/>
</dbReference>
<comment type="similarity">
    <text evidence="3">Belongs to the phenylalanyl-tRNA synthetase beta subunit family. Type 1 subfamily.</text>
</comment>
<dbReference type="Pfam" id="PF03484">
    <property type="entry name" value="B5"/>
    <property type="match status" value="1"/>
</dbReference>
<sequence length="806" mass="88237">MRVSYKWLQEFVEIDISPGELADRLTLAGVTVEGIAEPGAGIEKVITGRIESIEPHPNADKLVVTRVNTGAEELQIITAATNVRAGDVIPVAVEGARLAGGLVIKRAKLRGVESRGMMCSGQELGIDPKTMPADEANGIMILPPGTPLGKDAKELLGLDDYILELDLTPNRGDCLSVLGVAREAAALLGRQCRVPQPVFPELEETIADQARVEIEAVDLCRRFAGRLIKNVRAGRSPLWMQQRLRHAGIRPISNIVDVTNYVMLELGQPMHAFDYNLLKDGRIIVRRARKGEKIFSLDGVERTLNPEMLLITDPAGPVAIAGVMGGLTTEVTGETSSVLLESAFFNPISIRRTSKNLGLRSEASQRFERGIDISGCARAADRAAQLIHMMGAGEVVSGRIDVCPAPLPERVVSLRPARASYVIGVDISGEKAARILTDLQFKVQDAGEELLVTVPGHRVDVNLEADLIEEVARMYGYDRIPATLPYGQSTQGIRTGEQLFMKRIRDYLAGAGLYEVVTYSFIHPRVFDRMNLPQDSLLRNAVKIQNPLSEEHSVMRTMMLPGLLEILARNYSRRVQDGAVFEIGRVFYPRGAESLPEERAVLSAAAMGSTPGSWNIAPLEMDFYFLKGVLERLFCRIAARPVQFRPETANPSFHPGRCASLETGGVSLGILGELHPDVLEHYELPDRVVALEIDLAKLFEVSGNPFQYRPLPKFPGIERDIAIVVRQGMPADGIMEAIRKEGGNILRSVALFDLYRGEQVPEGHQSMAFTLEFQAADRTLTDEEADAGVQRIASALARNFGAVLRG</sequence>
<evidence type="ECO:0000256" key="10">
    <source>
        <dbReference type="ARBA" id="ARBA00022723"/>
    </source>
</evidence>
<evidence type="ECO:0000256" key="2">
    <source>
        <dbReference type="ARBA" id="ARBA00004496"/>
    </source>
</evidence>
<evidence type="ECO:0000256" key="13">
    <source>
        <dbReference type="ARBA" id="ARBA00022842"/>
    </source>
</evidence>